<keyword evidence="2" id="KW-1185">Reference proteome</keyword>
<dbReference type="Proteomes" id="UP000006729">
    <property type="component" value="Chromosome 17"/>
</dbReference>
<evidence type="ECO:0000313" key="2">
    <source>
        <dbReference type="Proteomes" id="UP000006729"/>
    </source>
</evidence>
<accession>A0A3N7G520</accession>
<reference evidence="1 2" key="1">
    <citation type="journal article" date="2006" name="Science">
        <title>The genome of black cottonwood, Populus trichocarpa (Torr. &amp; Gray).</title>
        <authorList>
            <person name="Tuskan G.A."/>
            <person name="Difazio S."/>
            <person name="Jansson S."/>
            <person name="Bohlmann J."/>
            <person name="Grigoriev I."/>
            <person name="Hellsten U."/>
            <person name="Putnam N."/>
            <person name="Ralph S."/>
            <person name="Rombauts S."/>
            <person name="Salamov A."/>
            <person name="Schein J."/>
            <person name="Sterck L."/>
            <person name="Aerts A."/>
            <person name="Bhalerao R.R."/>
            <person name="Bhalerao R.P."/>
            <person name="Blaudez D."/>
            <person name="Boerjan W."/>
            <person name="Brun A."/>
            <person name="Brunner A."/>
            <person name="Busov V."/>
            <person name="Campbell M."/>
            <person name="Carlson J."/>
            <person name="Chalot M."/>
            <person name="Chapman J."/>
            <person name="Chen G.L."/>
            <person name="Cooper D."/>
            <person name="Coutinho P.M."/>
            <person name="Couturier J."/>
            <person name="Covert S."/>
            <person name="Cronk Q."/>
            <person name="Cunningham R."/>
            <person name="Davis J."/>
            <person name="Degroeve S."/>
            <person name="Dejardin A."/>
            <person name="Depamphilis C."/>
            <person name="Detter J."/>
            <person name="Dirks B."/>
            <person name="Dubchak I."/>
            <person name="Duplessis S."/>
            <person name="Ehlting J."/>
            <person name="Ellis B."/>
            <person name="Gendler K."/>
            <person name="Goodstein D."/>
            <person name="Gribskov M."/>
            <person name="Grimwood J."/>
            <person name="Groover A."/>
            <person name="Gunter L."/>
            <person name="Hamberger B."/>
            <person name="Heinze B."/>
            <person name="Helariutta Y."/>
            <person name="Henrissat B."/>
            <person name="Holligan D."/>
            <person name="Holt R."/>
            <person name="Huang W."/>
            <person name="Islam-Faridi N."/>
            <person name="Jones S."/>
            <person name="Jones-Rhoades M."/>
            <person name="Jorgensen R."/>
            <person name="Joshi C."/>
            <person name="Kangasjarvi J."/>
            <person name="Karlsson J."/>
            <person name="Kelleher C."/>
            <person name="Kirkpatrick R."/>
            <person name="Kirst M."/>
            <person name="Kohler A."/>
            <person name="Kalluri U."/>
            <person name="Larimer F."/>
            <person name="Leebens-Mack J."/>
            <person name="Leple J.C."/>
            <person name="Locascio P."/>
            <person name="Lou Y."/>
            <person name="Lucas S."/>
            <person name="Martin F."/>
            <person name="Montanini B."/>
            <person name="Napoli C."/>
            <person name="Nelson D.R."/>
            <person name="Nelson C."/>
            <person name="Nieminen K."/>
            <person name="Nilsson O."/>
            <person name="Pereda V."/>
            <person name="Peter G."/>
            <person name="Philippe R."/>
            <person name="Pilate G."/>
            <person name="Poliakov A."/>
            <person name="Razumovskaya J."/>
            <person name="Richardson P."/>
            <person name="Rinaldi C."/>
            <person name="Ritland K."/>
            <person name="Rouze P."/>
            <person name="Ryaboy D."/>
            <person name="Schmutz J."/>
            <person name="Schrader J."/>
            <person name="Segerman B."/>
            <person name="Shin H."/>
            <person name="Siddiqui A."/>
            <person name="Sterky F."/>
            <person name="Terry A."/>
            <person name="Tsai C.J."/>
            <person name="Uberbacher E."/>
            <person name="Unneberg P."/>
            <person name="Vahala J."/>
            <person name="Wall K."/>
            <person name="Wessler S."/>
            <person name="Yang G."/>
            <person name="Yin T."/>
            <person name="Douglas C."/>
            <person name="Marra M."/>
            <person name="Sandberg G."/>
            <person name="Van de Peer Y."/>
            <person name="Rokhsar D."/>
        </authorList>
    </citation>
    <scope>NUCLEOTIDE SEQUENCE [LARGE SCALE GENOMIC DNA]</scope>
    <source>
        <strain evidence="2">cv. Nisqually</strain>
    </source>
</reference>
<gene>
    <name evidence="1" type="ORF">POPTR_017G129050</name>
</gene>
<dbReference type="AlphaFoldDB" id="A0A3N7G520"/>
<proteinExistence type="predicted"/>
<sequence length="41" mass="4510">MNGMCVTTMRTELWLSNLSSGAKVYCNILNFLIQVLGTISS</sequence>
<name>A0A3N7G520_POPTR</name>
<organism evidence="1 2">
    <name type="scientific">Populus trichocarpa</name>
    <name type="common">Western balsam poplar</name>
    <name type="synonym">Populus balsamifera subsp. trichocarpa</name>
    <dbReference type="NCBI Taxonomy" id="3694"/>
    <lineage>
        <taxon>Eukaryota</taxon>
        <taxon>Viridiplantae</taxon>
        <taxon>Streptophyta</taxon>
        <taxon>Embryophyta</taxon>
        <taxon>Tracheophyta</taxon>
        <taxon>Spermatophyta</taxon>
        <taxon>Magnoliopsida</taxon>
        <taxon>eudicotyledons</taxon>
        <taxon>Gunneridae</taxon>
        <taxon>Pentapetalae</taxon>
        <taxon>rosids</taxon>
        <taxon>fabids</taxon>
        <taxon>Malpighiales</taxon>
        <taxon>Salicaceae</taxon>
        <taxon>Saliceae</taxon>
        <taxon>Populus</taxon>
    </lineage>
</organism>
<evidence type="ECO:0000313" key="1">
    <source>
        <dbReference type="EMBL" id="RQP02287.1"/>
    </source>
</evidence>
<protein>
    <submittedName>
        <fullName evidence="1">Uncharacterized protein</fullName>
    </submittedName>
</protein>
<dbReference type="EMBL" id="CM009306">
    <property type="protein sequence ID" value="RQP02287.1"/>
    <property type="molecule type" value="Genomic_DNA"/>
</dbReference>
<dbReference type="InParanoid" id="A0A3N7G520"/>